<evidence type="ECO:0000256" key="5">
    <source>
        <dbReference type="ARBA" id="ARBA00023295"/>
    </source>
</evidence>
<dbReference type="InParanoid" id="A0A165I0L0"/>
<dbReference type="EMBL" id="KV426003">
    <property type="protein sequence ID" value="KZV92726.1"/>
    <property type="molecule type" value="Genomic_DNA"/>
</dbReference>
<dbReference type="GO" id="GO:0008843">
    <property type="term" value="F:endochitinase activity"/>
    <property type="evidence" value="ECO:0007669"/>
    <property type="project" value="UniProtKB-EC"/>
</dbReference>
<evidence type="ECO:0000313" key="11">
    <source>
        <dbReference type="EMBL" id="KZV92726.1"/>
    </source>
</evidence>
<dbReference type="AlphaFoldDB" id="A0A165I0L0"/>
<feature type="signal peptide" evidence="9">
    <location>
        <begin position="1"/>
        <end position="17"/>
    </location>
</feature>
<reference evidence="11 12" key="1">
    <citation type="journal article" date="2016" name="Mol. Biol. Evol.">
        <title>Comparative Genomics of Early-Diverging Mushroom-Forming Fungi Provides Insights into the Origins of Lignocellulose Decay Capabilities.</title>
        <authorList>
            <person name="Nagy L.G."/>
            <person name="Riley R."/>
            <person name="Tritt A."/>
            <person name="Adam C."/>
            <person name="Daum C."/>
            <person name="Floudas D."/>
            <person name="Sun H."/>
            <person name="Yadav J.S."/>
            <person name="Pangilinan J."/>
            <person name="Larsson K.H."/>
            <person name="Matsuura K."/>
            <person name="Barry K."/>
            <person name="Labutti K."/>
            <person name="Kuo R."/>
            <person name="Ohm R.A."/>
            <person name="Bhattacharya S.S."/>
            <person name="Shirouzu T."/>
            <person name="Yoshinaga Y."/>
            <person name="Martin F.M."/>
            <person name="Grigoriev I.V."/>
            <person name="Hibbett D.S."/>
        </authorList>
    </citation>
    <scope>NUCLEOTIDE SEQUENCE [LARGE SCALE GENOMIC DNA]</scope>
    <source>
        <strain evidence="11 12">HHB12029</strain>
    </source>
</reference>
<dbReference type="InterPro" id="IPR001579">
    <property type="entry name" value="Glyco_hydro_18_chit_AS"/>
</dbReference>
<dbReference type="SUPFAM" id="SSF51445">
    <property type="entry name" value="(Trans)glycosidases"/>
    <property type="match status" value="1"/>
</dbReference>
<name>A0A165I0L0_EXIGL</name>
<evidence type="ECO:0000256" key="8">
    <source>
        <dbReference type="RuleBase" id="RU004453"/>
    </source>
</evidence>
<keyword evidence="4" id="KW-0119">Carbohydrate metabolism</keyword>
<evidence type="ECO:0000256" key="9">
    <source>
        <dbReference type="SAM" id="SignalP"/>
    </source>
</evidence>
<accession>A0A165I0L0</accession>
<feature type="chain" id="PRO_5007858984" evidence="9">
    <location>
        <begin position="18"/>
        <end position="328"/>
    </location>
</feature>
<dbReference type="InterPro" id="IPR001223">
    <property type="entry name" value="Glyco_hydro18_cat"/>
</dbReference>
<gene>
    <name evidence="11" type="ORF">EXIGLDRAFT_674807</name>
</gene>
<keyword evidence="5 7" id="KW-0326">Glycosidase</keyword>
<feature type="domain" description="GH18" evidence="10">
    <location>
        <begin position="129"/>
        <end position="309"/>
    </location>
</feature>
<comment type="similarity">
    <text evidence="8">Belongs to the glycosyl hydrolase 18 family.</text>
</comment>
<keyword evidence="12" id="KW-1185">Reference proteome</keyword>
<comment type="catalytic activity">
    <reaction evidence="1">
        <text>Random endo-hydrolysis of N-acetyl-beta-D-glucosaminide (1-&gt;4)-beta-linkages in chitin and chitodextrins.</text>
        <dbReference type="EC" id="3.2.1.14"/>
    </reaction>
</comment>
<evidence type="ECO:0000256" key="6">
    <source>
        <dbReference type="ARBA" id="ARBA00023326"/>
    </source>
</evidence>
<dbReference type="Gene3D" id="3.20.20.80">
    <property type="entry name" value="Glycosidases"/>
    <property type="match status" value="1"/>
</dbReference>
<keyword evidence="9" id="KW-0732">Signal</keyword>
<keyword evidence="2 7" id="KW-0378">Hydrolase</keyword>
<dbReference type="CDD" id="cd00598">
    <property type="entry name" value="GH18_chitinase-like"/>
    <property type="match status" value="1"/>
</dbReference>
<dbReference type="GO" id="GO:0006032">
    <property type="term" value="P:chitin catabolic process"/>
    <property type="evidence" value="ECO:0007669"/>
    <property type="project" value="UniProtKB-KW"/>
</dbReference>
<organism evidence="11 12">
    <name type="scientific">Exidia glandulosa HHB12029</name>
    <dbReference type="NCBI Taxonomy" id="1314781"/>
    <lineage>
        <taxon>Eukaryota</taxon>
        <taxon>Fungi</taxon>
        <taxon>Dikarya</taxon>
        <taxon>Basidiomycota</taxon>
        <taxon>Agaricomycotina</taxon>
        <taxon>Agaricomycetes</taxon>
        <taxon>Auriculariales</taxon>
        <taxon>Exidiaceae</taxon>
        <taxon>Exidia</taxon>
    </lineage>
</organism>
<protein>
    <submittedName>
        <fullName evidence="11">Glycoside hydrolase</fullName>
    </submittedName>
</protein>
<proteinExistence type="inferred from homology"/>
<evidence type="ECO:0000313" key="12">
    <source>
        <dbReference type="Proteomes" id="UP000077266"/>
    </source>
</evidence>
<dbReference type="GO" id="GO:0000272">
    <property type="term" value="P:polysaccharide catabolic process"/>
    <property type="evidence" value="ECO:0007669"/>
    <property type="project" value="UniProtKB-KW"/>
</dbReference>
<evidence type="ECO:0000256" key="1">
    <source>
        <dbReference type="ARBA" id="ARBA00000822"/>
    </source>
</evidence>
<evidence type="ECO:0000256" key="3">
    <source>
        <dbReference type="ARBA" id="ARBA00023024"/>
    </source>
</evidence>
<evidence type="ECO:0000256" key="4">
    <source>
        <dbReference type="ARBA" id="ARBA00023277"/>
    </source>
</evidence>
<evidence type="ECO:0000256" key="2">
    <source>
        <dbReference type="ARBA" id="ARBA00022801"/>
    </source>
</evidence>
<evidence type="ECO:0000256" key="7">
    <source>
        <dbReference type="RuleBase" id="RU000489"/>
    </source>
</evidence>
<dbReference type="OrthoDB" id="3012298at2759"/>
<keyword evidence="6" id="KW-0624">Polysaccharide degradation</keyword>
<dbReference type="Proteomes" id="UP000077266">
    <property type="component" value="Unassembled WGS sequence"/>
</dbReference>
<sequence length="328" mass="35526">MKSTIFFTLAIAALVNAAPFNRNGTTLRRRDLPARSGPVYSVYADVGTTAETWPSAENLGDWNDFLMSFWVSDGSEPRDVAAVWASMDPTLRQTILDQYHAAGKTLRVAVFGQFDLPLQRSPPGDPVEIASAIVDFVKQFNLDGVDVDYEDTDSFSGAKAGTGEDFVIQLTKSLRELLPSGQFLISHAPQSPYFIPNSSIFTEGAYLKINEEVGDSIDFYNIQFYNQGIGAYETCEEHFTAAPSNFPGTTVNDLIDSGIPQEKIILGKPGLVSNPADATVDDAINGFVDPVTLGQCITSQSTKPGGVMAFQFRNANAAWIAEAKGDLP</sequence>
<dbReference type="InterPro" id="IPR017853">
    <property type="entry name" value="GH"/>
</dbReference>
<evidence type="ECO:0000259" key="10">
    <source>
        <dbReference type="Pfam" id="PF00704"/>
    </source>
</evidence>
<dbReference type="PROSITE" id="PS01095">
    <property type="entry name" value="GH18_1"/>
    <property type="match status" value="1"/>
</dbReference>
<keyword evidence="3" id="KW-0146">Chitin degradation</keyword>
<dbReference type="Pfam" id="PF00704">
    <property type="entry name" value="Glyco_hydro_18"/>
    <property type="match status" value="1"/>
</dbReference>